<organism evidence="1 2">
    <name type="scientific">Protopolystoma xenopodis</name>
    <dbReference type="NCBI Taxonomy" id="117903"/>
    <lineage>
        <taxon>Eukaryota</taxon>
        <taxon>Metazoa</taxon>
        <taxon>Spiralia</taxon>
        <taxon>Lophotrochozoa</taxon>
        <taxon>Platyhelminthes</taxon>
        <taxon>Monogenea</taxon>
        <taxon>Polyopisthocotylea</taxon>
        <taxon>Polystomatidea</taxon>
        <taxon>Polystomatidae</taxon>
        <taxon>Protopolystoma</taxon>
    </lineage>
</organism>
<dbReference type="Proteomes" id="UP000784294">
    <property type="component" value="Unassembled WGS sequence"/>
</dbReference>
<dbReference type="EMBL" id="CAAALY010077451">
    <property type="protein sequence ID" value="VEL25996.1"/>
    <property type="molecule type" value="Genomic_DNA"/>
</dbReference>
<protein>
    <submittedName>
        <fullName evidence="1">Uncharacterized protein</fullName>
    </submittedName>
</protein>
<name>A0A448X1S9_9PLAT</name>
<keyword evidence="2" id="KW-1185">Reference proteome</keyword>
<proteinExistence type="predicted"/>
<sequence>MDGFLTLARVPLNRDPVESPLVLQGVTAAQLEERLRLKAVEMGLKL</sequence>
<evidence type="ECO:0000313" key="2">
    <source>
        <dbReference type="Proteomes" id="UP000784294"/>
    </source>
</evidence>
<accession>A0A448X1S9</accession>
<gene>
    <name evidence="1" type="ORF">PXEA_LOCUS19436</name>
</gene>
<dbReference type="AlphaFoldDB" id="A0A448X1S9"/>
<comment type="caution">
    <text evidence="1">The sequence shown here is derived from an EMBL/GenBank/DDBJ whole genome shotgun (WGS) entry which is preliminary data.</text>
</comment>
<reference evidence="1" key="1">
    <citation type="submission" date="2018-11" db="EMBL/GenBank/DDBJ databases">
        <authorList>
            <consortium name="Pathogen Informatics"/>
        </authorList>
    </citation>
    <scope>NUCLEOTIDE SEQUENCE</scope>
</reference>
<dbReference type="OrthoDB" id="535945at2759"/>
<evidence type="ECO:0000313" key="1">
    <source>
        <dbReference type="EMBL" id="VEL25996.1"/>
    </source>
</evidence>